<proteinExistence type="predicted"/>
<comment type="caution">
    <text evidence="1">The sequence shown here is derived from an EMBL/GenBank/DDBJ whole genome shotgun (WGS) entry which is preliminary data.</text>
</comment>
<reference evidence="1" key="1">
    <citation type="submission" date="2023-11" db="EMBL/GenBank/DDBJ databases">
        <authorList>
            <person name="Poullet M."/>
        </authorList>
    </citation>
    <scope>NUCLEOTIDE SEQUENCE</scope>
    <source>
        <strain evidence="1">E1834</strain>
    </source>
</reference>
<dbReference type="Proteomes" id="UP001497535">
    <property type="component" value="Unassembled WGS sequence"/>
</dbReference>
<protein>
    <submittedName>
        <fullName evidence="1">Uncharacterized protein</fullName>
    </submittedName>
</protein>
<organism evidence="1 2">
    <name type="scientific">Meloidogyne enterolobii</name>
    <name type="common">Root-knot nematode worm</name>
    <name type="synonym">Meloidogyne mayaguensis</name>
    <dbReference type="NCBI Taxonomy" id="390850"/>
    <lineage>
        <taxon>Eukaryota</taxon>
        <taxon>Metazoa</taxon>
        <taxon>Ecdysozoa</taxon>
        <taxon>Nematoda</taxon>
        <taxon>Chromadorea</taxon>
        <taxon>Rhabditida</taxon>
        <taxon>Tylenchina</taxon>
        <taxon>Tylenchomorpha</taxon>
        <taxon>Tylenchoidea</taxon>
        <taxon>Meloidogynidae</taxon>
        <taxon>Meloidogyninae</taxon>
        <taxon>Meloidogyne</taxon>
    </lineage>
</organism>
<evidence type="ECO:0000313" key="1">
    <source>
        <dbReference type="EMBL" id="CAK5086022.1"/>
    </source>
</evidence>
<gene>
    <name evidence="1" type="ORF">MENTE1834_LOCUS33504</name>
</gene>
<accession>A0ACB1A3N0</accession>
<name>A0ACB1A3N0_MELEN</name>
<dbReference type="EMBL" id="CAVMJV010000059">
    <property type="protein sequence ID" value="CAK5086022.1"/>
    <property type="molecule type" value="Genomic_DNA"/>
</dbReference>
<keyword evidence="2" id="KW-1185">Reference proteome</keyword>
<sequence>MDRQLEHHQALLVQQLEHRQAQLVDQQEHRQVRLVQQLKQFLQLNCHQLPNVLALLQRSAATILNAKFATNIRFAMNIIIQILACKGGIINTLLLLKIFPCLFHNSIFIFSFSFNIFENE</sequence>
<evidence type="ECO:0000313" key="2">
    <source>
        <dbReference type="Proteomes" id="UP001497535"/>
    </source>
</evidence>